<organism evidence="8 9">
    <name type="scientific">Seriola lalandi dorsalis</name>
    <dbReference type="NCBI Taxonomy" id="1841481"/>
    <lineage>
        <taxon>Eukaryota</taxon>
        <taxon>Metazoa</taxon>
        <taxon>Chordata</taxon>
        <taxon>Craniata</taxon>
        <taxon>Vertebrata</taxon>
        <taxon>Euteleostomi</taxon>
        <taxon>Actinopterygii</taxon>
        <taxon>Neopterygii</taxon>
        <taxon>Teleostei</taxon>
        <taxon>Neoteleostei</taxon>
        <taxon>Acanthomorphata</taxon>
        <taxon>Carangaria</taxon>
        <taxon>Carangiformes</taxon>
        <taxon>Carangidae</taxon>
        <taxon>Seriola</taxon>
    </lineage>
</organism>
<accession>A0A3B4WMC5</accession>
<dbReference type="Gene3D" id="3.30.200.20">
    <property type="entry name" value="Phosphorylase Kinase, domain 1"/>
    <property type="match status" value="1"/>
</dbReference>
<dbReference type="SMART" id="SM00220">
    <property type="entry name" value="S_TKc"/>
    <property type="match status" value="1"/>
</dbReference>
<evidence type="ECO:0000256" key="2">
    <source>
        <dbReference type="ARBA" id="ARBA00022527"/>
    </source>
</evidence>
<dbReference type="PROSITE" id="PS50011">
    <property type="entry name" value="PROTEIN_KINASE_DOM"/>
    <property type="match status" value="1"/>
</dbReference>
<dbReference type="GO" id="GO:0032968">
    <property type="term" value="P:positive regulation of transcription elongation by RNA polymerase II"/>
    <property type="evidence" value="ECO:0007669"/>
    <property type="project" value="TreeGrafter"/>
</dbReference>
<dbReference type="InterPro" id="IPR000719">
    <property type="entry name" value="Prot_kinase_dom"/>
</dbReference>
<evidence type="ECO:0000313" key="9">
    <source>
        <dbReference type="Proteomes" id="UP000261360"/>
    </source>
</evidence>
<dbReference type="GO" id="GO:0008024">
    <property type="term" value="C:cyclin/CDK positive transcription elongation factor complex"/>
    <property type="evidence" value="ECO:0007669"/>
    <property type="project" value="TreeGrafter"/>
</dbReference>
<dbReference type="Pfam" id="PF00069">
    <property type="entry name" value="Pkinase"/>
    <property type="match status" value="1"/>
</dbReference>
<evidence type="ECO:0000256" key="1">
    <source>
        <dbReference type="ARBA" id="ARBA00006485"/>
    </source>
</evidence>
<dbReference type="Ensembl" id="ENSSLDT00000002667.1">
    <property type="protein sequence ID" value="ENSSLDP00000002558.1"/>
    <property type="gene ID" value="ENSSLDG00000001944.1"/>
</dbReference>
<evidence type="ECO:0000256" key="5">
    <source>
        <dbReference type="ARBA" id="ARBA00022777"/>
    </source>
</evidence>
<dbReference type="PROSITE" id="PS00108">
    <property type="entry name" value="PROTEIN_KINASE_ST"/>
    <property type="match status" value="1"/>
</dbReference>
<keyword evidence="6" id="KW-0067">ATP-binding</keyword>
<sequence>MVGDGKGAVTEGGPSGASRSIKLYEKVEQVGEGTYGQVYKARSRESGEIVNIVRLHEIVTSDYCDHDLTGLSDSGHRFSPGQIKCYMKQLLEGICYCHKNHVLHRDIKGSNLLINESGQLKLADFGLARPFDDQSKAYTNRVITLWYRPPELLLGETHYGPAIDLWSAGCILAELLLRKPILPGRNEFEQLDLVFKLLGTPTEQSWPGVSKLAYFDMMTKQNGGRHYMSRFDDKFAALEPMGKDLLRKLLAMDPSRRITAKEALDHDYFWTPPLPTKPEDLPKYPACHEFTAKKRRDR</sequence>
<evidence type="ECO:0000256" key="3">
    <source>
        <dbReference type="ARBA" id="ARBA00022679"/>
    </source>
</evidence>
<dbReference type="InterPro" id="IPR008271">
    <property type="entry name" value="Ser/Thr_kinase_AS"/>
</dbReference>
<evidence type="ECO:0000256" key="4">
    <source>
        <dbReference type="ARBA" id="ARBA00022741"/>
    </source>
</evidence>
<dbReference type="GO" id="GO:0005524">
    <property type="term" value="F:ATP binding"/>
    <property type="evidence" value="ECO:0007669"/>
    <property type="project" value="UniProtKB-KW"/>
</dbReference>
<dbReference type="Gene3D" id="1.10.510.10">
    <property type="entry name" value="Transferase(Phosphotransferase) domain 1"/>
    <property type="match status" value="1"/>
</dbReference>
<keyword evidence="4" id="KW-0547">Nucleotide-binding</keyword>
<keyword evidence="9" id="KW-1185">Reference proteome</keyword>
<evidence type="ECO:0000259" key="7">
    <source>
        <dbReference type="PROSITE" id="PS50011"/>
    </source>
</evidence>
<keyword evidence="5" id="KW-0418">Kinase</keyword>
<dbReference type="GO" id="GO:0008353">
    <property type="term" value="F:RNA polymerase II CTD heptapeptide repeat kinase activity"/>
    <property type="evidence" value="ECO:0007669"/>
    <property type="project" value="TreeGrafter"/>
</dbReference>
<evidence type="ECO:0000256" key="6">
    <source>
        <dbReference type="ARBA" id="ARBA00022840"/>
    </source>
</evidence>
<name>A0A3B4WMC5_SERLL</name>
<keyword evidence="3" id="KW-0808">Transferase</keyword>
<keyword evidence="2" id="KW-0723">Serine/threonine-protein kinase</keyword>
<evidence type="ECO:0000313" key="8">
    <source>
        <dbReference type="Ensembl" id="ENSSLDP00000002558.1"/>
    </source>
</evidence>
<dbReference type="SUPFAM" id="SSF56112">
    <property type="entry name" value="Protein kinase-like (PK-like)"/>
    <property type="match status" value="1"/>
</dbReference>
<dbReference type="AlphaFoldDB" id="A0A3B4WMC5"/>
<proteinExistence type="inferred from homology"/>
<dbReference type="InterPro" id="IPR050108">
    <property type="entry name" value="CDK"/>
</dbReference>
<reference evidence="8" key="2">
    <citation type="submission" date="2025-09" db="UniProtKB">
        <authorList>
            <consortium name="Ensembl"/>
        </authorList>
    </citation>
    <scope>IDENTIFICATION</scope>
</reference>
<dbReference type="GeneTree" id="ENSGT00940000176088"/>
<comment type="similarity">
    <text evidence="1">Belongs to the protein kinase superfamily. CMGC Ser/Thr protein kinase family. CDC2/CDKX subfamily.</text>
</comment>
<dbReference type="Proteomes" id="UP000261360">
    <property type="component" value="Unplaced"/>
</dbReference>
<feature type="domain" description="Protein kinase" evidence="7">
    <location>
        <begin position="1"/>
        <end position="269"/>
    </location>
</feature>
<dbReference type="InterPro" id="IPR011009">
    <property type="entry name" value="Kinase-like_dom_sf"/>
</dbReference>
<dbReference type="GO" id="GO:0030332">
    <property type="term" value="F:cyclin binding"/>
    <property type="evidence" value="ECO:0007669"/>
    <property type="project" value="TreeGrafter"/>
</dbReference>
<protein>
    <recommendedName>
        <fullName evidence="7">Protein kinase domain-containing protein</fullName>
    </recommendedName>
</protein>
<reference evidence="8" key="1">
    <citation type="submission" date="2025-08" db="UniProtKB">
        <authorList>
            <consortium name="Ensembl"/>
        </authorList>
    </citation>
    <scope>IDENTIFICATION</scope>
</reference>
<dbReference type="FunFam" id="1.10.510.10:FF:000273">
    <property type="entry name" value="Cyclin-dependent kinase C-2"/>
    <property type="match status" value="1"/>
</dbReference>
<dbReference type="PANTHER" id="PTHR24056:SF546">
    <property type="entry name" value="CYCLIN-DEPENDENT KINASE 12"/>
    <property type="match status" value="1"/>
</dbReference>
<dbReference type="STRING" id="1841481.ENSSLDP00000002558"/>
<dbReference type="PANTHER" id="PTHR24056">
    <property type="entry name" value="CELL DIVISION PROTEIN KINASE"/>
    <property type="match status" value="1"/>
</dbReference>